<dbReference type="Pfam" id="PF08240">
    <property type="entry name" value="ADH_N"/>
    <property type="match status" value="1"/>
</dbReference>
<dbReference type="Gene3D" id="3.90.180.10">
    <property type="entry name" value="Medium-chain alcohol dehydrogenases, catalytic domain"/>
    <property type="match status" value="1"/>
</dbReference>
<gene>
    <name evidence="2" type="primary">yhfP</name>
    <name evidence="2" type="ORF">GEAMG1_2105</name>
</gene>
<keyword evidence="3" id="KW-1185">Reference proteome</keyword>
<dbReference type="InterPro" id="IPR011032">
    <property type="entry name" value="GroES-like_sf"/>
</dbReference>
<evidence type="ECO:0000313" key="3">
    <source>
        <dbReference type="Proteomes" id="UP001295463"/>
    </source>
</evidence>
<accession>A0ABM9D9P5</accession>
<dbReference type="InterPro" id="IPR020843">
    <property type="entry name" value="ER"/>
</dbReference>
<protein>
    <submittedName>
        <fullName evidence="2">Quinone oxidoreductase YhfP</fullName>
        <ecNumber evidence="2">1.6.5.-</ecNumber>
    </submittedName>
</protein>
<sequence>MESTSFTALIVEETAPKQFSRRIGRRAVADLPSGEVLIRVAWSSLNYKDALSATGNPGVTKNFPHTPGIDAAGTVAACSDGSFPVGAEVLVTGYDLGMNTSGGFGQYIRVPSAWVVPLPDGLSLRESMALGTAGFTAALSVLKLVAGGVTPDQGDILVTGASGGVGSIAVALLAKAGYRVTAATGKMAEEELLKGLGAAAVIHRDELLQGAERPLLKERWAGVVDVVGGTTLSATLKSTRYGGTVTCCGLVASAELNVTVFPFILRGVSLLGIDSVQCPMAPRRQVWQRLATDWKLDNLGAAVHEVGLDGLEEAIRAMLAGGARGRTVVKLP</sequence>
<proteinExistence type="predicted"/>
<dbReference type="SMART" id="SM00829">
    <property type="entry name" value="PKS_ER"/>
    <property type="match status" value="1"/>
</dbReference>
<dbReference type="PANTHER" id="PTHR43677">
    <property type="entry name" value="SHORT-CHAIN DEHYDROGENASE/REDUCTASE"/>
    <property type="match status" value="1"/>
</dbReference>
<name>A0ABM9D9P5_9BACT</name>
<dbReference type="NCBIfam" id="TIGR02823">
    <property type="entry name" value="oxido_YhdH"/>
    <property type="match status" value="1"/>
</dbReference>
<dbReference type="EMBL" id="OW150024">
    <property type="protein sequence ID" value="CAH2031940.1"/>
    <property type="molecule type" value="Genomic_DNA"/>
</dbReference>
<dbReference type="Proteomes" id="UP001295463">
    <property type="component" value="Chromosome"/>
</dbReference>
<dbReference type="InterPro" id="IPR051397">
    <property type="entry name" value="Zn-ADH-like_protein"/>
</dbReference>
<dbReference type="Pfam" id="PF00107">
    <property type="entry name" value="ADH_zinc_N"/>
    <property type="match status" value="1"/>
</dbReference>
<dbReference type="InterPro" id="IPR036291">
    <property type="entry name" value="NAD(P)-bd_dom_sf"/>
</dbReference>
<dbReference type="Gene3D" id="3.40.50.720">
    <property type="entry name" value="NAD(P)-binding Rossmann-like Domain"/>
    <property type="match status" value="1"/>
</dbReference>
<evidence type="ECO:0000313" key="2">
    <source>
        <dbReference type="EMBL" id="CAH2031940.1"/>
    </source>
</evidence>
<dbReference type="InterPro" id="IPR013149">
    <property type="entry name" value="ADH-like_C"/>
</dbReference>
<dbReference type="RefSeq" id="WP_305732724.1">
    <property type="nucleotide sequence ID" value="NZ_OW150024.1"/>
</dbReference>
<organism evidence="2 3">
    <name type="scientific">Trichlorobacter ammonificans</name>
    <dbReference type="NCBI Taxonomy" id="2916410"/>
    <lineage>
        <taxon>Bacteria</taxon>
        <taxon>Pseudomonadati</taxon>
        <taxon>Thermodesulfobacteriota</taxon>
        <taxon>Desulfuromonadia</taxon>
        <taxon>Geobacterales</taxon>
        <taxon>Geobacteraceae</taxon>
        <taxon>Trichlorobacter</taxon>
    </lineage>
</organism>
<reference evidence="2 3" key="1">
    <citation type="submission" date="2022-03" db="EMBL/GenBank/DDBJ databases">
        <authorList>
            <person name="Koch H."/>
        </authorList>
    </citation>
    <scope>NUCLEOTIDE SEQUENCE [LARGE SCALE GENOMIC DNA]</scope>
    <source>
        <strain evidence="2 3">G1</strain>
    </source>
</reference>
<dbReference type="InterPro" id="IPR014188">
    <property type="entry name" value="Acrylyl-CoA_reductase_AcuI"/>
</dbReference>
<keyword evidence="2" id="KW-0560">Oxidoreductase</keyword>
<dbReference type="GO" id="GO:0016491">
    <property type="term" value="F:oxidoreductase activity"/>
    <property type="evidence" value="ECO:0007669"/>
    <property type="project" value="UniProtKB-KW"/>
</dbReference>
<dbReference type="EC" id="1.6.5.-" evidence="2"/>
<dbReference type="SUPFAM" id="SSF50129">
    <property type="entry name" value="GroES-like"/>
    <property type="match status" value="1"/>
</dbReference>
<evidence type="ECO:0000259" key="1">
    <source>
        <dbReference type="SMART" id="SM00829"/>
    </source>
</evidence>
<dbReference type="PANTHER" id="PTHR43677:SF1">
    <property type="entry name" value="ACRYLYL-COA REDUCTASE ACUI-RELATED"/>
    <property type="match status" value="1"/>
</dbReference>
<dbReference type="InterPro" id="IPR013154">
    <property type="entry name" value="ADH-like_N"/>
</dbReference>
<dbReference type="SUPFAM" id="SSF51735">
    <property type="entry name" value="NAD(P)-binding Rossmann-fold domains"/>
    <property type="match status" value="1"/>
</dbReference>
<feature type="domain" description="Enoyl reductase (ER)" evidence="1">
    <location>
        <begin position="20"/>
        <end position="329"/>
    </location>
</feature>
<dbReference type="CDD" id="cd05280">
    <property type="entry name" value="MDR_yhdh_yhfp"/>
    <property type="match status" value="1"/>
</dbReference>